<evidence type="ECO:0000256" key="6">
    <source>
        <dbReference type="ARBA" id="ARBA00022824"/>
    </source>
</evidence>
<dbReference type="AlphaFoldDB" id="W1P2V7"/>
<evidence type="ECO:0000256" key="8">
    <source>
        <dbReference type="ARBA" id="ARBA00022989"/>
    </source>
</evidence>
<dbReference type="STRING" id="13333.W1P2V7"/>
<evidence type="ECO:0000313" key="12">
    <source>
        <dbReference type="EMBL" id="ERN01285.1"/>
    </source>
</evidence>
<keyword evidence="2" id="KW-0813">Transport</keyword>
<protein>
    <submittedName>
        <fullName evidence="12">Uncharacterized protein</fullName>
    </submittedName>
</protein>
<dbReference type="OMA" id="PMGRHQP"/>
<proteinExistence type="predicted"/>
<dbReference type="GO" id="GO:0006817">
    <property type="term" value="P:phosphate ion transport"/>
    <property type="evidence" value="ECO:0007669"/>
    <property type="project" value="EnsemblPlants"/>
</dbReference>
<dbReference type="eggNOG" id="KOG0771">
    <property type="taxonomic scope" value="Eukaryota"/>
</dbReference>
<dbReference type="Proteomes" id="UP000017836">
    <property type="component" value="Unassembled WGS sequence"/>
</dbReference>
<reference evidence="13" key="1">
    <citation type="journal article" date="2013" name="Science">
        <title>The Amborella genome and the evolution of flowering plants.</title>
        <authorList>
            <consortium name="Amborella Genome Project"/>
        </authorList>
    </citation>
    <scope>NUCLEOTIDE SEQUENCE [LARGE SCALE GENOMIC DNA]</scope>
</reference>
<dbReference type="PANTHER" id="PTHR23284">
    <property type="entry name" value="PROLACTIN REGULATORY ELEMENT BINDING PROTEIN"/>
    <property type="match status" value="1"/>
</dbReference>
<sequence>MEGKVICASWIRRPGETAVVLGKSGSTPSLQFYSFNSQNSSLSLMAEHICEEGDPLSVTVSGNDLVYSTRHGCVWLELYGRESNVNVIAKDLPSLQGIGLQKCLAFSADGSRFAAGGEDGHLRIFEWPNLRILLDEPNAHKSFRDLDFSLDTEYLASTSTDGSARIWKTNEGVPLTSLTRDSGEKIECCRFSRDGTKPFLFCTVQKAGGKVVTAVWDISTWNRLGHKRLFGKPVSVLSISLDGKYLALGSYDGDICVVEVKKMETCHLIRKVHLGACISTVEFCPSERSVLSISSEWGAVITKLKVPADWKDWQVYLVLLGLFLASAVLFYIFFENSDSFWNFPLGRDQPAKPSIQAIYGEQSADDVW</sequence>
<feature type="transmembrane region" description="Helical" evidence="11">
    <location>
        <begin position="313"/>
        <end position="334"/>
    </location>
</feature>
<evidence type="ECO:0000256" key="7">
    <source>
        <dbReference type="ARBA" id="ARBA00022927"/>
    </source>
</evidence>
<feature type="repeat" description="WD" evidence="10">
    <location>
        <begin position="146"/>
        <end position="177"/>
    </location>
</feature>
<dbReference type="SMART" id="SM00320">
    <property type="entry name" value="WD40"/>
    <property type="match status" value="3"/>
</dbReference>
<gene>
    <name evidence="12" type="ORF">AMTR_s00002p00251590</name>
</gene>
<accession>W1P2V7</accession>
<evidence type="ECO:0000256" key="4">
    <source>
        <dbReference type="ARBA" id="ARBA00022692"/>
    </source>
</evidence>
<name>W1P2V7_AMBTC</name>
<evidence type="ECO:0000256" key="9">
    <source>
        <dbReference type="ARBA" id="ARBA00023136"/>
    </source>
</evidence>
<dbReference type="Pfam" id="PF00400">
    <property type="entry name" value="WD40"/>
    <property type="match status" value="2"/>
</dbReference>
<keyword evidence="7" id="KW-0653">Protein transport</keyword>
<dbReference type="Gramene" id="ERN01285">
    <property type="protein sequence ID" value="ERN01285"/>
    <property type="gene ID" value="AMTR_s00002p00251590"/>
</dbReference>
<evidence type="ECO:0000256" key="5">
    <source>
        <dbReference type="ARBA" id="ARBA00022737"/>
    </source>
</evidence>
<dbReference type="GO" id="GO:0015031">
    <property type="term" value="P:protein transport"/>
    <property type="evidence" value="ECO:0007669"/>
    <property type="project" value="UniProtKB-KW"/>
</dbReference>
<dbReference type="InterPro" id="IPR001680">
    <property type="entry name" value="WD40_rpt"/>
</dbReference>
<evidence type="ECO:0000256" key="1">
    <source>
        <dbReference type="ARBA" id="ARBA00004389"/>
    </source>
</evidence>
<dbReference type="InterPro" id="IPR036322">
    <property type="entry name" value="WD40_repeat_dom_sf"/>
</dbReference>
<dbReference type="PROSITE" id="PS50082">
    <property type="entry name" value="WD_REPEATS_2"/>
    <property type="match status" value="1"/>
</dbReference>
<dbReference type="EMBL" id="KI394767">
    <property type="protein sequence ID" value="ERN01285.1"/>
    <property type="molecule type" value="Genomic_DNA"/>
</dbReference>
<dbReference type="PANTHER" id="PTHR23284:SF2">
    <property type="entry name" value="SEC12-LIKE PROTEIN 1"/>
    <property type="match status" value="1"/>
</dbReference>
<keyword evidence="8 11" id="KW-1133">Transmembrane helix</keyword>
<keyword evidence="6" id="KW-0256">Endoplasmic reticulum</keyword>
<evidence type="ECO:0000256" key="11">
    <source>
        <dbReference type="SAM" id="Phobius"/>
    </source>
</evidence>
<dbReference type="GO" id="GO:0006888">
    <property type="term" value="P:endoplasmic reticulum to Golgi vesicle-mediated transport"/>
    <property type="evidence" value="ECO:0000318"/>
    <property type="project" value="GO_Central"/>
</dbReference>
<dbReference type="GO" id="GO:0016036">
    <property type="term" value="P:cellular response to phosphate starvation"/>
    <property type="evidence" value="ECO:0007669"/>
    <property type="project" value="EnsemblPlants"/>
</dbReference>
<keyword evidence="9 11" id="KW-0472">Membrane</keyword>
<dbReference type="KEGG" id="atr:18429367"/>
<dbReference type="HOGENOM" id="CLU_058136_1_1_1"/>
<dbReference type="InterPro" id="IPR045260">
    <property type="entry name" value="Sec12-like"/>
</dbReference>
<keyword evidence="3 10" id="KW-0853">WD repeat</keyword>
<dbReference type="Gene3D" id="2.130.10.10">
    <property type="entry name" value="YVTN repeat-like/Quinoprotein amine dehydrogenase"/>
    <property type="match status" value="1"/>
</dbReference>
<dbReference type="InterPro" id="IPR015943">
    <property type="entry name" value="WD40/YVTN_repeat-like_dom_sf"/>
</dbReference>
<evidence type="ECO:0000256" key="10">
    <source>
        <dbReference type="PROSITE-ProRule" id="PRU00221"/>
    </source>
</evidence>
<dbReference type="SUPFAM" id="SSF50978">
    <property type="entry name" value="WD40 repeat-like"/>
    <property type="match status" value="1"/>
</dbReference>
<dbReference type="GO" id="GO:0005789">
    <property type="term" value="C:endoplasmic reticulum membrane"/>
    <property type="evidence" value="ECO:0000318"/>
    <property type="project" value="GO_Central"/>
</dbReference>
<dbReference type="GO" id="GO:0005085">
    <property type="term" value="F:guanyl-nucleotide exchange factor activity"/>
    <property type="evidence" value="ECO:0007669"/>
    <property type="project" value="InterPro"/>
</dbReference>
<dbReference type="GO" id="GO:0003400">
    <property type="term" value="P:regulation of COPII vesicle coating"/>
    <property type="evidence" value="ECO:0000318"/>
    <property type="project" value="GO_Central"/>
</dbReference>
<keyword evidence="5" id="KW-0677">Repeat</keyword>
<evidence type="ECO:0000313" key="13">
    <source>
        <dbReference type="Proteomes" id="UP000017836"/>
    </source>
</evidence>
<keyword evidence="4 11" id="KW-0812">Transmembrane</keyword>
<dbReference type="OrthoDB" id="538223at2759"/>
<keyword evidence="13" id="KW-1185">Reference proteome</keyword>
<comment type="subcellular location">
    <subcellularLocation>
        <location evidence="1">Endoplasmic reticulum membrane</location>
        <topology evidence="1">Single-pass membrane protein</topology>
    </subcellularLocation>
</comment>
<organism evidence="12 13">
    <name type="scientific">Amborella trichopoda</name>
    <dbReference type="NCBI Taxonomy" id="13333"/>
    <lineage>
        <taxon>Eukaryota</taxon>
        <taxon>Viridiplantae</taxon>
        <taxon>Streptophyta</taxon>
        <taxon>Embryophyta</taxon>
        <taxon>Tracheophyta</taxon>
        <taxon>Spermatophyta</taxon>
        <taxon>Magnoliopsida</taxon>
        <taxon>Amborellales</taxon>
        <taxon>Amborellaceae</taxon>
        <taxon>Amborella</taxon>
    </lineage>
</organism>
<evidence type="ECO:0000256" key="3">
    <source>
        <dbReference type="ARBA" id="ARBA00022574"/>
    </source>
</evidence>
<evidence type="ECO:0000256" key="2">
    <source>
        <dbReference type="ARBA" id="ARBA00022448"/>
    </source>
</evidence>